<comment type="caution">
    <text evidence="1">The sequence shown here is derived from an EMBL/GenBank/DDBJ whole genome shotgun (WGS) entry which is preliminary data.</text>
</comment>
<reference evidence="1" key="2">
    <citation type="submission" date="2021-08" db="EMBL/GenBank/DDBJ databases">
        <authorList>
            <person name="Tani A."/>
            <person name="Ola A."/>
            <person name="Ogura Y."/>
            <person name="Katsura K."/>
            <person name="Hayashi T."/>
        </authorList>
    </citation>
    <scope>NUCLEOTIDE SEQUENCE</scope>
    <source>
        <strain evidence="1">DSM 23674</strain>
    </source>
</reference>
<organism evidence="1 2">
    <name type="scientific">Methylobacterium thuringiense</name>
    <dbReference type="NCBI Taxonomy" id="1003091"/>
    <lineage>
        <taxon>Bacteria</taxon>
        <taxon>Pseudomonadati</taxon>
        <taxon>Pseudomonadota</taxon>
        <taxon>Alphaproteobacteria</taxon>
        <taxon>Hyphomicrobiales</taxon>
        <taxon>Methylobacteriaceae</taxon>
        <taxon>Methylobacterium</taxon>
    </lineage>
</organism>
<reference evidence="1" key="1">
    <citation type="journal article" date="2021" name="Front. Microbiol.">
        <title>Comprehensive Comparative Genomics and Phenotyping of Methylobacterium Species.</title>
        <authorList>
            <person name="Alessa O."/>
            <person name="Ogura Y."/>
            <person name="Fujitani Y."/>
            <person name="Takami H."/>
            <person name="Hayashi T."/>
            <person name="Sahin N."/>
            <person name="Tani A."/>
        </authorList>
    </citation>
    <scope>NUCLEOTIDE SEQUENCE</scope>
    <source>
        <strain evidence="1">DSM 23674</strain>
    </source>
</reference>
<sequence>MSEIPQGGLPGGADTPPSYRVLLFDRDGKVQSSVPIPVHDDELAKAVAQRMSNGLSAELWDGLRYIEQFDGTD</sequence>
<dbReference type="RefSeq" id="WP_238232470.1">
    <property type="nucleotide sequence ID" value="NZ_BPRA01000015.1"/>
</dbReference>
<protein>
    <submittedName>
        <fullName evidence="1">Uncharacterized protein</fullName>
    </submittedName>
</protein>
<evidence type="ECO:0000313" key="1">
    <source>
        <dbReference type="EMBL" id="GJE56941.1"/>
    </source>
</evidence>
<name>A0ABQ4TNR7_9HYPH</name>
<evidence type="ECO:0000313" key="2">
    <source>
        <dbReference type="Proteomes" id="UP001055101"/>
    </source>
</evidence>
<keyword evidence="2" id="KW-1185">Reference proteome</keyword>
<dbReference type="Proteomes" id="UP001055101">
    <property type="component" value="Unassembled WGS sequence"/>
</dbReference>
<accession>A0ABQ4TNR7</accession>
<proteinExistence type="predicted"/>
<gene>
    <name evidence="1" type="ORF">EKPJFOCH_3451</name>
</gene>
<dbReference type="EMBL" id="BPRA01000015">
    <property type="protein sequence ID" value="GJE56941.1"/>
    <property type="molecule type" value="Genomic_DNA"/>
</dbReference>